<evidence type="ECO:0000256" key="2">
    <source>
        <dbReference type="ARBA" id="ARBA00023125"/>
    </source>
</evidence>
<dbReference type="SMART" id="SM00345">
    <property type="entry name" value="HTH_GNTR"/>
    <property type="match status" value="1"/>
</dbReference>
<dbReference type="InterPro" id="IPR008920">
    <property type="entry name" value="TF_FadR/GntR_C"/>
</dbReference>
<sequence>MLDRETYKDKVKKFIYDMILKGEYSPGDQIKESTIAEILNISRAPVREALRELIVDRILEYIPHKGTFLRKLTPKEIINIYTTRGVLEGFAVAESMFKLTDEDIETLKNLTLTMFTSAKNNENEVLIEAGDKFHELLFSKCDNALLVHETKKLSFRSHILFSQNWTEIYTPDEIKKRHDLIIKSLLSENRKLVEEVIREHYFETGKKIALFII</sequence>
<dbReference type="PROSITE" id="PS50949">
    <property type="entry name" value="HTH_GNTR"/>
    <property type="match status" value="1"/>
</dbReference>
<dbReference type="Gene3D" id="1.20.120.530">
    <property type="entry name" value="GntR ligand-binding domain-like"/>
    <property type="match status" value="1"/>
</dbReference>
<evidence type="ECO:0000313" key="6">
    <source>
        <dbReference type="Proteomes" id="UP000322876"/>
    </source>
</evidence>
<evidence type="ECO:0000259" key="4">
    <source>
        <dbReference type="PROSITE" id="PS50949"/>
    </source>
</evidence>
<keyword evidence="3" id="KW-0804">Transcription</keyword>
<dbReference type="PANTHER" id="PTHR43537:SF24">
    <property type="entry name" value="GLUCONATE OPERON TRANSCRIPTIONAL REPRESSOR"/>
    <property type="match status" value="1"/>
</dbReference>
<evidence type="ECO:0000313" key="5">
    <source>
        <dbReference type="EMBL" id="KAA0258595.1"/>
    </source>
</evidence>
<dbReference type="OrthoDB" id="9810548at2"/>
<dbReference type="GO" id="GO:0003677">
    <property type="term" value="F:DNA binding"/>
    <property type="evidence" value="ECO:0007669"/>
    <property type="project" value="UniProtKB-KW"/>
</dbReference>
<dbReference type="Pfam" id="PF00392">
    <property type="entry name" value="GntR"/>
    <property type="match status" value="1"/>
</dbReference>
<keyword evidence="1" id="KW-0805">Transcription regulation</keyword>
<dbReference type="EMBL" id="VFJB01000004">
    <property type="protein sequence ID" value="KAA0258595.1"/>
    <property type="molecule type" value="Genomic_DNA"/>
</dbReference>
<evidence type="ECO:0000256" key="1">
    <source>
        <dbReference type="ARBA" id="ARBA00023015"/>
    </source>
</evidence>
<dbReference type="Gene3D" id="1.10.10.10">
    <property type="entry name" value="Winged helix-like DNA-binding domain superfamily/Winged helix DNA-binding domain"/>
    <property type="match status" value="1"/>
</dbReference>
<keyword evidence="6" id="KW-1185">Reference proteome</keyword>
<dbReference type="Proteomes" id="UP000322876">
    <property type="component" value="Unassembled WGS sequence"/>
</dbReference>
<dbReference type="SUPFAM" id="SSF48008">
    <property type="entry name" value="GntR ligand-binding domain-like"/>
    <property type="match status" value="1"/>
</dbReference>
<gene>
    <name evidence="5" type="ORF">FHQ18_05400</name>
</gene>
<dbReference type="PANTHER" id="PTHR43537">
    <property type="entry name" value="TRANSCRIPTIONAL REGULATOR, GNTR FAMILY"/>
    <property type="match status" value="1"/>
</dbReference>
<dbReference type="InterPro" id="IPR036388">
    <property type="entry name" value="WH-like_DNA-bd_sf"/>
</dbReference>
<dbReference type="InterPro" id="IPR036390">
    <property type="entry name" value="WH_DNA-bd_sf"/>
</dbReference>
<name>A0A5A8F383_9BACT</name>
<evidence type="ECO:0000256" key="3">
    <source>
        <dbReference type="ARBA" id="ARBA00023163"/>
    </source>
</evidence>
<dbReference type="RefSeq" id="WP_149266149.1">
    <property type="nucleotide sequence ID" value="NZ_VFJB01000004.1"/>
</dbReference>
<dbReference type="InterPro" id="IPR000524">
    <property type="entry name" value="Tscrpt_reg_HTH_GntR"/>
</dbReference>
<dbReference type="SUPFAM" id="SSF46785">
    <property type="entry name" value="Winged helix' DNA-binding domain"/>
    <property type="match status" value="1"/>
</dbReference>
<dbReference type="CDD" id="cd07377">
    <property type="entry name" value="WHTH_GntR"/>
    <property type="match status" value="1"/>
</dbReference>
<dbReference type="GO" id="GO:0003700">
    <property type="term" value="F:DNA-binding transcription factor activity"/>
    <property type="evidence" value="ECO:0007669"/>
    <property type="project" value="InterPro"/>
</dbReference>
<feature type="domain" description="HTH gntR-type" evidence="4">
    <location>
        <begin position="5"/>
        <end position="72"/>
    </location>
</feature>
<dbReference type="AlphaFoldDB" id="A0A5A8F383"/>
<proteinExistence type="predicted"/>
<reference evidence="5 6" key="1">
    <citation type="submission" date="2019-06" db="EMBL/GenBank/DDBJ databases">
        <title>Genomic insights into carbon and energy metabolism of Deferribacter autotrophicus revealed new metabolic traits in the phylum Deferribacteres.</title>
        <authorList>
            <person name="Slobodkin A.I."/>
            <person name="Slobodkina G.B."/>
            <person name="Allioux M."/>
            <person name="Alain K."/>
            <person name="Jebbar M."/>
            <person name="Shadrin V."/>
            <person name="Kublanov I.V."/>
            <person name="Toshchakov S.V."/>
            <person name="Bonch-Osmolovskaya E.A."/>
        </authorList>
    </citation>
    <scope>NUCLEOTIDE SEQUENCE [LARGE SCALE GENOMIC DNA]</scope>
    <source>
        <strain evidence="5 6">SL50</strain>
    </source>
</reference>
<accession>A0A5A8F383</accession>
<dbReference type="InterPro" id="IPR011711">
    <property type="entry name" value="GntR_C"/>
</dbReference>
<keyword evidence="2" id="KW-0238">DNA-binding</keyword>
<comment type="caution">
    <text evidence="5">The sequence shown here is derived from an EMBL/GenBank/DDBJ whole genome shotgun (WGS) entry which is preliminary data.</text>
</comment>
<dbReference type="SMART" id="SM00895">
    <property type="entry name" value="FCD"/>
    <property type="match status" value="1"/>
</dbReference>
<protein>
    <submittedName>
        <fullName evidence="5">GntR family transcriptional regulator</fullName>
    </submittedName>
</protein>
<organism evidence="5 6">
    <name type="scientific">Deferribacter autotrophicus</name>
    <dbReference type="NCBI Taxonomy" id="500465"/>
    <lineage>
        <taxon>Bacteria</taxon>
        <taxon>Pseudomonadati</taxon>
        <taxon>Deferribacterota</taxon>
        <taxon>Deferribacteres</taxon>
        <taxon>Deferribacterales</taxon>
        <taxon>Deferribacteraceae</taxon>
        <taxon>Deferribacter</taxon>
    </lineage>
</organism>
<dbReference type="Pfam" id="PF07729">
    <property type="entry name" value="FCD"/>
    <property type="match status" value="1"/>
</dbReference>